<dbReference type="Proteomes" id="UP001521785">
    <property type="component" value="Unassembled WGS sequence"/>
</dbReference>
<dbReference type="Gene3D" id="4.10.280.10">
    <property type="entry name" value="Helix-loop-helix DNA-binding domain"/>
    <property type="match status" value="1"/>
</dbReference>
<proteinExistence type="predicted"/>
<gene>
    <name evidence="3" type="ORF">SLS60_004860</name>
</gene>
<accession>A0ABR3RLP0</accession>
<dbReference type="InterPro" id="IPR052099">
    <property type="entry name" value="Regulatory_TF_Diverse"/>
</dbReference>
<dbReference type="SMART" id="SM00353">
    <property type="entry name" value="HLH"/>
    <property type="match status" value="1"/>
</dbReference>
<dbReference type="PANTHER" id="PTHR47336:SF2">
    <property type="entry name" value="TRANSCRIPTION FACTOR HMS1-RELATED"/>
    <property type="match status" value="1"/>
</dbReference>
<dbReference type="CDD" id="cd11395">
    <property type="entry name" value="bHLHzip_SREBP_like"/>
    <property type="match status" value="1"/>
</dbReference>
<evidence type="ECO:0000256" key="1">
    <source>
        <dbReference type="SAM" id="MobiDB-lite"/>
    </source>
</evidence>
<dbReference type="InterPro" id="IPR011598">
    <property type="entry name" value="bHLH_dom"/>
</dbReference>
<sequence length="295" mass="32330">MDYIDYSSFPLVASTDCSPTIEAFSRRTTFDNTFNACPFTASDASLDTFDTYASIPLSSDDATKSLDATSSVTPAEATQFKSALDPPFGRPPFGQLDLFTSGFSFDTTPVSSTAAFDLSLSPLSDDSQTLSVCGDGPQDASLIASPSLSPQPSLKRESTDSSLKFEDCPDPSNPPKRKRGRPRLDRSISSRSSSSAKTQRGQRLPHNQVERKYREGLNASLERLRKTVPTLRQEDDLGGLLGHPKPSKAMILEGAIEYIKEIEKERDMYRSEIERIRRISQGWDPTGSTGFLSDS</sequence>
<keyword evidence="4" id="KW-1185">Reference proteome</keyword>
<protein>
    <recommendedName>
        <fullName evidence="2">BHLH domain-containing protein</fullName>
    </recommendedName>
</protein>
<name>A0ABR3RLP0_9PLEO</name>
<dbReference type="InterPro" id="IPR036638">
    <property type="entry name" value="HLH_DNA-bd_sf"/>
</dbReference>
<comment type="caution">
    <text evidence="3">The sequence shown here is derived from an EMBL/GenBank/DDBJ whole genome shotgun (WGS) entry which is preliminary data.</text>
</comment>
<dbReference type="PANTHER" id="PTHR47336">
    <property type="entry name" value="TRANSCRIPTION FACTOR HMS1-RELATED"/>
    <property type="match status" value="1"/>
</dbReference>
<dbReference type="EMBL" id="JAKJXO020000005">
    <property type="protein sequence ID" value="KAL1605312.1"/>
    <property type="molecule type" value="Genomic_DNA"/>
</dbReference>
<feature type="domain" description="BHLH" evidence="2">
    <location>
        <begin position="201"/>
        <end position="262"/>
    </location>
</feature>
<dbReference type="Pfam" id="PF00010">
    <property type="entry name" value="HLH"/>
    <property type="match status" value="1"/>
</dbReference>
<dbReference type="SUPFAM" id="SSF47459">
    <property type="entry name" value="HLH, helix-loop-helix DNA-binding domain"/>
    <property type="match status" value="1"/>
</dbReference>
<evidence type="ECO:0000313" key="4">
    <source>
        <dbReference type="Proteomes" id="UP001521785"/>
    </source>
</evidence>
<organism evidence="3 4">
    <name type="scientific">Paraconiothyrium brasiliense</name>
    <dbReference type="NCBI Taxonomy" id="300254"/>
    <lineage>
        <taxon>Eukaryota</taxon>
        <taxon>Fungi</taxon>
        <taxon>Dikarya</taxon>
        <taxon>Ascomycota</taxon>
        <taxon>Pezizomycotina</taxon>
        <taxon>Dothideomycetes</taxon>
        <taxon>Pleosporomycetidae</taxon>
        <taxon>Pleosporales</taxon>
        <taxon>Massarineae</taxon>
        <taxon>Didymosphaeriaceae</taxon>
        <taxon>Paraconiothyrium</taxon>
    </lineage>
</organism>
<evidence type="ECO:0000259" key="2">
    <source>
        <dbReference type="PROSITE" id="PS50888"/>
    </source>
</evidence>
<feature type="region of interest" description="Disordered" evidence="1">
    <location>
        <begin position="127"/>
        <end position="217"/>
    </location>
</feature>
<reference evidence="3 4" key="1">
    <citation type="submission" date="2024-02" db="EMBL/GenBank/DDBJ databases">
        <title>De novo assembly and annotation of 12 fungi associated with fruit tree decline syndrome in Ontario, Canada.</title>
        <authorList>
            <person name="Sulman M."/>
            <person name="Ellouze W."/>
            <person name="Ilyukhin E."/>
        </authorList>
    </citation>
    <scope>NUCLEOTIDE SEQUENCE [LARGE SCALE GENOMIC DNA]</scope>
    <source>
        <strain evidence="3 4">M42-189</strain>
    </source>
</reference>
<dbReference type="PROSITE" id="PS50888">
    <property type="entry name" value="BHLH"/>
    <property type="match status" value="1"/>
</dbReference>
<evidence type="ECO:0000313" key="3">
    <source>
        <dbReference type="EMBL" id="KAL1605312.1"/>
    </source>
</evidence>
<feature type="compositionally biased region" description="Basic and acidic residues" evidence="1">
    <location>
        <begin position="154"/>
        <end position="167"/>
    </location>
</feature>